<gene>
    <name evidence="1" type="ORF">C1631_023595</name>
</gene>
<dbReference type="Proteomes" id="UP000236594">
    <property type="component" value="Unassembled WGS sequence"/>
</dbReference>
<dbReference type="AlphaFoldDB" id="A0A316WA23"/>
<name>A0A316WA23_9FLAO</name>
<comment type="caution">
    <text evidence="1">The sequence shown here is derived from an EMBL/GenBank/DDBJ whole genome shotgun (WGS) entry which is preliminary data.</text>
</comment>
<accession>A0A316WA23</accession>
<dbReference type="EMBL" id="PPED02000088">
    <property type="protein sequence ID" value="PWN58077.1"/>
    <property type="molecule type" value="Genomic_DNA"/>
</dbReference>
<reference evidence="1 2" key="1">
    <citation type="submission" date="2018-04" db="EMBL/GenBank/DDBJ databases">
        <title>Draft Genome Sequence of Phosphate-Solubilizing Chryseobacterium sp. ISE14 that is a Biocontrol and Plant Growth-Promoting Rhizobacterium Isolated from Cucumber.</title>
        <authorList>
            <person name="Jeong J.-J."/>
            <person name="Sang M.K."/>
            <person name="Choi I.-G."/>
            <person name="Kim K.D."/>
        </authorList>
    </citation>
    <scope>NUCLEOTIDE SEQUENCE [LARGE SCALE GENOMIC DNA]</scope>
    <source>
        <strain evidence="1 2">ISE14</strain>
    </source>
</reference>
<organism evidence="1 2">
    <name type="scientific">Chryseobacterium phosphatilyticum</name>
    <dbReference type="NCBI Taxonomy" id="475075"/>
    <lineage>
        <taxon>Bacteria</taxon>
        <taxon>Pseudomonadati</taxon>
        <taxon>Bacteroidota</taxon>
        <taxon>Flavobacteriia</taxon>
        <taxon>Flavobacteriales</taxon>
        <taxon>Weeksellaceae</taxon>
        <taxon>Chryseobacterium group</taxon>
        <taxon>Chryseobacterium</taxon>
    </lineage>
</organism>
<proteinExistence type="predicted"/>
<keyword evidence="2" id="KW-1185">Reference proteome</keyword>
<evidence type="ECO:0000313" key="2">
    <source>
        <dbReference type="Proteomes" id="UP000236594"/>
    </source>
</evidence>
<feature type="non-terminal residue" evidence="1">
    <location>
        <position position="71"/>
    </location>
</feature>
<evidence type="ECO:0000313" key="1">
    <source>
        <dbReference type="EMBL" id="PWN58077.1"/>
    </source>
</evidence>
<sequence length="71" mass="7027">MAASARIAEPLPLDVAGIVRETLRPRLGAIDAGDYPAAIPPAPGAPGAYGPHAARTTARLPAAAHPITAPG</sequence>
<protein>
    <submittedName>
        <fullName evidence="1">Acyl-CoA dehydrogenase</fullName>
    </submittedName>
</protein>